<sequence length="133" mass="15769">MGNIVKIFQNPDFAIFKPIKAWVANKSFYERVTFESNGILKTVLIKFVIKKYGKLTQIKYKFLYIPIRYNKDVKSLYKLFSNLNNLKYIRVPITISLNEQYFYIWESQLNITTNGLILKLIILIFNTETKPSK</sequence>
<dbReference type="EMBL" id="GL385397">
    <property type="protein sequence ID" value="EJT77239.1"/>
    <property type="molecule type" value="Genomic_DNA"/>
</dbReference>
<protein>
    <submittedName>
        <fullName evidence="1 2">Uncharacterized protein</fullName>
    </submittedName>
</protein>
<dbReference type="EnsemblFungi" id="EJT77239">
    <property type="protein sequence ID" value="EJT77239"/>
    <property type="gene ID" value="GGTG_07151"/>
</dbReference>
<keyword evidence="3" id="KW-1185">Reference proteome</keyword>
<dbReference type="GeneID" id="20347609"/>
<dbReference type="Proteomes" id="UP000006039">
    <property type="component" value="Unassembled WGS sequence"/>
</dbReference>
<evidence type="ECO:0000313" key="2">
    <source>
        <dbReference type="EnsemblFungi" id="EJT77239"/>
    </source>
</evidence>
<dbReference type="HOGENOM" id="CLU_1906868_0_0_1"/>
<reference evidence="1" key="3">
    <citation type="submission" date="2010-09" db="EMBL/GenBank/DDBJ databases">
        <title>Annotation of Gaeumannomyces graminis var. tritici R3-111a-1.</title>
        <authorList>
            <consortium name="The Broad Institute Genome Sequencing Platform"/>
            <person name="Ma L.-J."/>
            <person name="Dead R."/>
            <person name="Young S.K."/>
            <person name="Zeng Q."/>
            <person name="Gargeya S."/>
            <person name="Fitzgerald M."/>
            <person name="Haas B."/>
            <person name="Abouelleil A."/>
            <person name="Alvarado L."/>
            <person name="Arachchi H.M."/>
            <person name="Berlin A."/>
            <person name="Brown A."/>
            <person name="Chapman S.B."/>
            <person name="Chen Z."/>
            <person name="Dunbar C."/>
            <person name="Freedman E."/>
            <person name="Gearin G."/>
            <person name="Gellesch M."/>
            <person name="Goldberg J."/>
            <person name="Griggs A."/>
            <person name="Gujja S."/>
            <person name="Heiman D."/>
            <person name="Howarth C."/>
            <person name="Larson L."/>
            <person name="Lui A."/>
            <person name="MacDonald P.J.P."/>
            <person name="Mehta T."/>
            <person name="Montmayeur A."/>
            <person name="Murphy C."/>
            <person name="Neiman D."/>
            <person name="Pearson M."/>
            <person name="Priest M."/>
            <person name="Roberts A."/>
            <person name="Saif S."/>
            <person name="Shea T."/>
            <person name="Shenoy N."/>
            <person name="Sisk P."/>
            <person name="Stolte C."/>
            <person name="Sykes S."/>
            <person name="Yandava C."/>
            <person name="Wortman J."/>
            <person name="Nusbaum C."/>
            <person name="Birren B."/>
        </authorList>
    </citation>
    <scope>NUCLEOTIDE SEQUENCE</scope>
    <source>
        <strain evidence="1">R3-111a-1</strain>
    </source>
</reference>
<organism evidence="1">
    <name type="scientific">Gaeumannomyces tritici (strain R3-111a-1)</name>
    <name type="common">Wheat and barley take-all root rot fungus</name>
    <name type="synonym">Gaeumannomyces graminis var. tritici</name>
    <dbReference type="NCBI Taxonomy" id="644352"/>
    <lineage>
        <taxon>Eukaryota</taxon>
        <taxon>Fungi</taxon>
        <taxon>Dikarya</taxon>
        <taxon>Ascomycota</taxon>
        <taxon>Pezizomycotina</taxon>
        <taxon>Sordariomycetes</taxon>
        <taxon>Sordariomycetidae</taxon>
        <taxon>Magnaporthales</taxon>
        <taxon>Magnaporthaceae</taxon>
        <taxon>Gaeumannomyces</taxon>
    </lineage>
</organism>
<evidence type="ECO:0000313" key="1">
    <source>
        <dbReference type="EMBL" id="EJT77239.1"/>
    </source>
</evidence>
<reference evidence="1" key="2">
    <citation type="submission" date="2010-07" db="EMBL/GenBank/DDBJ databases">
        <authorList>
            <consortium name="The Broad Institute Genome Sequencing Platform"/>
            <consortium name="Broad Institute Genome Sequencing Center for Infectious Disease"/>
            <person name="Ma L.-J."/>
            <person name="Dead R."/>
            <person name="Young S."/>
            <person name="Zeng Q."/>
            <person name="Koehrsen M."/>
            <person name="Alvarado L."/>
            <person name="Berlin A."/>
            <person name="Chapman S.B."/>
            <person name="Chen Z."/>
            <person name="Freedman E."/>
            <person name="Gellesch M."/>
            <person name="Goldberg J."/>
            <person name="Griggs A."/>
            <person name="Gujja S."/>
            <person name="Heilman E.R."/>
            <person name="Heiman D."/>
            <person name="Hepburn T."/>
            <person name="Howarth C."/>
            <person name="Jen D."/>
            <person name="Larson L."/>
            <person name="Mehta T."/>
            <person name="Neiman D."/>
            <person name="Pearson M."/>
            <person name="Roberts A."/>
            <person name="Saif S."/>
            <person name="Shea T."/>
            <person name="Shenoy N."/>
            <person name="Sisk P."/>
            <person name="Stolte C."/>
            <person name="Sykes S."/>
            <person name="Walk T."/>
            <person name="White J."/>
            <person name="Yandava C."/>
            <person name="Haas B."/>
            <person name="Nusbaum C."/>
            <person name="Birren B."/>
        </authorList>
    </citation>
    <scope>NUCLEOTIDE SEQUENCE</scope>
    <source>
        <strain evidence="1">R3-111a-1</strain>
    </source>
</reference>
<accession>J3P0V5</accession>
<dbReference type="RefSeq" id="XP_009223239.1">
    <property type="nucleotide sequence ID" value="XM_009224975.1"/>
</dbReference>
<reference evidence="2" key="5">
    <citation type="submission" date="2018-04" db="UniProtKB">
        <authorList>
            <consortium name="EnsemblFungi"/>
        </authorList>
    </citation>
    <scope>IDENTIFICATION</scope>
    <source>
        <strain evidence="2">R3-111a-1</strain>
    </source>
</reference>
<reference evidence="3" key="1">
    <citation type="submission" date="2010-07" db="EMBL/GenBank/DDBJ databases">
        <title>The genome sequence of Gaeumannomyces graminis var. tritici strain R3-111a-1.</title>
        <authorList>
            <consortium name="The Broad Institute Genome Sequencing Platform"/>
            <person name="Ma L.-J."/>
            <person name="Dead R."/>
            <person name="Young S."/>
            <person name="Zeng Q."/>
            <person name="Koehrsen M."/>
            <person name="Alvarado L."/>
            <person name="Berlin A."/>
            <person name="Chapman S.B."/>
            <person name="Chen Z."/>
            <person name="Freedman E."/>
            <person name="Gellesch M."/>
            <person name="Goldberg J."/>
            <person name="Griggs A."/>
            <person name="Gujja S."/>
            <person name="Heilman E.R."/>
            <person name="Heiman D."/>
            <person name="Hepburn T."/>
            <person name="Howarth C."/>
            <person name="Jen D."/>
            <person name="Larson L."/>
            <person name="Mehta T."/>
            <person name="Neiman D."/>
            <person name="Pearson M."/>
            <person name="Roberts A."/>
            <person name="Saif S."/>
            <person name="Shea T."/>
            <person name="Shenoy N."/>
            <person name="Sisk P."/>
            <person name="Stolte C."/>
            <person name="Sykes S."/>
            <person name="Walk T."/>
            <person name="White J."/>
            <person name="Yandava C."/>
            <person name="Haas B."/>
            <person name="Nusbaum C."/>
            <person name="Birren B."/>
        </authorList>
    </citation>
    <scope>NUCLEOTIDE SEQUENCE [LARGE SCALE GENOMIC DNA]</scope>
    <source>
        <strain evidence="3">R3-111a-1</strain>
    </source>
</reference>
<dbReference type="VEuPathDB" id="FungiDB:GGTG_07151"/>
<reference evidence="2" key="4">
    <citation type="journal article" date="2015" name="G3 (Bethesda)">
        <title>Genome sequences of three phytopathogenic species of the Magnaporthaceae family of fungi.</title>
        <authorList>
            <person name="Okagaki L.H."/>
            <person name="Nunes C.C."/>
            <person name="Sailsbery J."/>
            <person name="Clay B."/>
            <person name="Brown D."/>
            <person name="John T."/>
            <person name="Oh Y."/>
            <person name="Young N."/>
            <person name="Fitzgerald M."/>
            <person name="Haas B.J."/>
            <person name="Zeng Q."/>
            <person name="Young S."/>
            <person name="Adiconis X."/>
            <person name="Fan L."/>
            <person name="Levin J.Z."/>
            <person name="Mitchell T.K."/>
            <person name="Okubara P.A."/>
            <person name="Farman M.L."/>
            <person name="Kohn L.M."/>
            <person name="Birren B."/>
            <person name="Ma L.-J."/>
            <person name="Dean R.A."/>
        </authorList>
    </citation>
    <scope>NUCLEOTIDE SEQUENCE</scope>
    <source>
        <strain evidence="2">R3-111a-1</strain>
    </source>
</reference>
<dbReference type="AlphaFoldDB" id="J3P0V5"/>
<evidence type="ECO:0000313" key="3">
    <source>
        <dbReference type="Proteomes" id="UP000006039"/>
    </source>
</evidence>
<proteinExistence type="predicted"/>
<gene>
    <name evidence="2" type="primary">20347609</name>
    <name evidence="1" type="ORF">GGTG_07151</name>
</gene>
<name>J3P0V5_GAET3</name>